<dbReference type="EMBL" id="SJPT01000007">
    <property type="protein sequence ID" value="TWU20967.1"/>
    <property type="molecule type" value="Genomic_DNA"/>
</dbReference>
<dbReference type="AlphaFoldDB" id="A0A5C6CAJ0"/>
<dbReference type="RefSeq" id="WP_146596106.1">
    <property type="nucleotide sequence ID" value="NZ_SJPT01000007.1"/>
</dbReference>
<sequence precursor="true">MKWLPVILMLVLFTTTSSPSLCADPPEQPPQHRVSALMFMKLEKSKSILEGLTLEDFEAVAKNAKALKILSLESGWNVIQTKEYATQSDDFRRTADMIAEAANEKNMSRATLGYVSMTVRCVECHSYIRKHRKEKE</sequence>
<comment type="caution">
    <text evidence="2">The sequence shown here is derived from an EMBL/GenBank/DDBJ whole genome shotgun (WGS) entry which is preliminary data.</text>
</comment>
<organism evidence="2 3">
    <name type="scientific">Novipirellula galeiformis</name>
    <dbReference type="NCBI Taxonomy" id="2528004"/>
    <lineage>
        <taxon>Bacteria</taxon>
        <taxon>Pseudomonadati</taxon>
        <taxon>Planctomycetota</taxon>
        <taxon>Planctomycetia</taxon>
        <taxon>Pirellulales</taxon>
        <taxon>Pirellulaceae</taxon>
        <taxon>Novipirellula</taxon>
    </lineage>
</organism>
<dbReference type="Proteomes" id="UP000316304">
    <property type="component" value="Unassembled WGS sequence"/>
</dbReference>
<gene>
    <name evidence="2" type="ORF">Pla52o_39990</name>
</gene>
<dbReference type="OrthoDB" id="287770at2"/>
<accession>A0A5C6CAJ0</accession>
<keyword evidence="1" id="KW-0732">Signal</keyword>
<reference evidence="2 3" key="1">
    <citation type="submission" date="2019-02" db="EMBL/GenBank/DDBJ databases">
        <title>Deep-cultivation of Planctomycetes and their phenomic and genomic characterization uncovers novel biology.</title>
        <authorList>
            <person name="Wiegand S."/>
            <person name="Jogler M."/>
            <person name="Boedeker C."/>
            <person name="Pinto D."/>
            <person name="Vollmers J."/>
            <person name="Rivas-Marin E."/>
            <person name="Kohn T."/>
            <person name="Peeters S.H."/>
            <person name="Heuer A."/>
            <person name="Rast P."/>
            <person name="Oberbeckmann S."/>
            <person name="Bunk B."/>
            <person name="Jeske O."/>
            <person name="Meyerdierks A."/>
            <person name="Storesund J.E."/>
            <person name="Kallscheuer N."/>
            <person name="Luecker S."/>
            <person name="Lage O.M."/>
            <person name="Pohl T."/>
            <person name="Merkel B.J."/>
            <person name="Hornburger P."/>
            <person name="Mueller R.-W."/>
            <person name="Bruemmer F."/>
            <person name="Labrenz M."/>
            <person name="Spormann A.M."/>
            <person name="Op Den Camp H."/>
            <person name="Overmann J."/>
            <person name="Amann R."/>
            <person name="Jetten M.S.M."/>
            <person name="Mascher T."/>
            <person name="Medema M.H."/>
            <person name="Devos D.P."/>
            <person name="Kaster A.-K."/>
            <person name="Ovreas L."/>
            <person name="Rohde M."/>
            <person name="Galperin M.Y."/>
            <person name="Jogler C."/>
        </authorList>
    </citation>
    <scope>NUCLEOTIDE SEQUENCE [LARGE SCALE GENOMIC DNA]</scope>
    <source>
        <strain evidence="2 3">Pla52o</strain>
    </source>
</reference>
<keyword evidence="3" id="KW-1185">Reference proteome</keyword>
<evidence type="ECO:0000256" key="1">
    <source>
        <dbReference type="SAM" id="SignalP"/>
    </source>
</evidence>
<evidence type="ECO:0008006" key="4">
    <source>
        <dbReference type="Google" id="ProtNLM"/>
    </source>
</evidence>
<evidence type="ECO:0000313" key="2">
    <source>
        <dbReference type="EMBL" id="TWU20967.1"/>
    </source>
</evidence>
<protein>
    <recommendedName>
        <fullName evidence="4">Cytochrome C</fullName>
    </recommendedName>
</protein>
<feature type="signal peptide" evidence="1">
    <location>
        <begin position="1"/>
        <end position="23"/>
    </location>
</feature>
<name>A0A5C6CAJ0_9BACT</name>
<evidence type="ECO:0000313" key="3">
    <source>
        <dbReference type="Proteomes" id="UP000316304"/>
    </source>
</evidence>
<proteinExistence type="predicted"/>
<feature type="chain" id="PRO_5022937918" description="Cytochrome C" evidence="1">
    <location>
        <begin position="24"/>
        <end position="136"/>
    </location>
</feature>